<evidence type="ECO:0000256" key="1">
    <source>
        <dbReference type="SAM" id="Coils"/>
    </source>
</evidence>
<feature type="compositionally biased region" description="Basic residues" evidence="2">
    <location>
        <begin position="657"/>
        <end position="670"/>
    </location>
</feature>
<keyword evidence="5" id="KW-1185">Reference proteome</keyword>
<feature type="transmembrane region" description="Helical" evidence="3">
    <location>
        <begin position="25"/>
        <end position="44"/>
    </location>
</feature>
<keyword evidence="3" id="KW-0472">Membrane</keyword>
<name>A0A8X7TMC7_BRACI</name>
<organism evidence="4 5">
    <name type="scientific">Brassica carinata</name>
    <name type="common">Ethiopian mustard</name>
    <name type="synonym">Abyssinian cabbage</name>
    <dbReference type="NCBI Taxonomy" id="52824"/>
    <lineage>
        <taxon>Eukaryota</taxon>
        <taxon>Viridiplantae</taxon>
        <taxon>Streptophyta</taxon>
        <taxon>Embryophyta</taxon>
        <taxon>Tracheophyta</taxon>
        <taxon>Spermatophyta</taxon>
        <taxon>Magnoliopsida</taxon>
        <taxon>eudicotyledons</taxon>
        <taxon>Gunneridae</taxon>
        <taxon>Pentapetalae</taxon>
        <taxon>rosids</taxon>
        <taxon>malvids</taxon>
        <taxon>Brassicales</taxon>
        <taxon>Brassicaceae</taxon>
        <taxon>Brassiceae</taxon>
        <taxon>Brassica</taxon>
    </lineage>
</organism>
<dbReference type="OrthoDB" id="10255522at2759"/>
<feature type="transmembrane region" description="Helical" evidence="3">
    <location>
        <begin position="110"/>
        <end position="128"/>
    </location>
</feature>
<evidence type="ECO:0000313" key="4">
    <source>
        <dbReference type="EMBL" id="KAG2246421.1"/>
    </source>
</evidence>
<reference evidence="4 5" key="1">
    <citation type="submission" date="2020-02" db="EMBL/GenBank/DDBJ databases">
        <authorList>
            <person name="Ma Q."/>
            <person name="Huang Y."/>
            <person name="Song X."/>
            <person name="Pei D."/>
        </authorList>
    </citation>
    <scope>NUCLEOTIDE SEQUENCE [LARGE SCALE GENOMIC DNA]</scope>
    <source>
        <strain evidence="4">Sxm20200214</strain>
        <tissue evidence="4">Leaf</tissue>
    </source>
</reference>
<evidence type="ECO:0000256" key="2">
    <source>
        <dbReference type="SAM" id="MobiDB-lite"/>
    </source>
</evidence>
<protein>
    <recommendedName>
        <fullName evidence="6">MAR-binding filament-like protein 1-1</fullName>
    </recommendedName>
</protein>
<keyword evidence="1" id="KW-0175">Coiled coil</keyword>
<proteinExistence type="predicted"/>
<keyword evidence="3" id="KW-1133">Transmembrane helix</keyword>
<gene>
    <name evidence="4" type="ORF">Bca52824_086049</name>
</gene>
<feature type="compositionally biased region" description="Polar residues" evidence="2">
    <location>
        <begin position="634"/>
        <end position="644"/>
    </location>
</feature>
<evidence type="ECO:0000313" key="5">
    <source>
        <dbReference type="Proteomes" id="UP000886595"/>
    </source>
</evidence>
<dbReference type="EMBL" id="JAAMPC010000017">
    <property type="protein sequence ID" value="KAG2246421.1"/>
    <property type="molecule type" value="Genomic_DNA"/>
</dbReference>
<dbReference type="Gene3D" id="1.10.287.1490">
    <property type="match status" value="1"/>
</dbReference>
<dbReference type="Proteomes" id="UP000886595">
    <property type="component" value="Unassembled WGS sequence"/>
</dbReference>
<dbReference type="AlphaFoldDB" id="A0A8X7TMC7"/>
<evidence type="ECO:0008006" key="6">
    <source>
        <dbReference type="Google" id="ProtNLM"/>
    </source>
</evidence>
<evidence type="ECO:0000256" key="3">
    <source>
        <dbReference type="SAM" id="Phobius"/>
    </source>
</evidence>
<keyword evidence="3" id="KW-0812">Transmembrane</keyword>
<feature type="coiled-coil region" evidence="1">
    <location>
        <begin position="161"/>
        <end position="529"/>
    </location>
</feature>
<sequence>MGFIIGATLSSPVSSSPFFSIPSIIFFLFSIASHFVLLCSSNVANCKRRRPTSASLRRQDADDDSASFNRRDFVLVGISVLPFRSPAMSDEINETNASKLNQEPEEHPQIYFLNGLGIFSAGVLAALARKDTKTAQATIESVNYQLGDRERALVTKEKDFEARLQLQQEEWNKEREKAQEEQLSLINQLNSAKEVVTGLGRELSSEKKLCEELRAQIESLQSSLSKAGEDGNSLETALRDKLKLIEGLQDRISLLSLELKDKKGEAQRIGTSLAEKEAELKKLNSAYAQTRGDLEVTRTHNELDSKDSTIKELNTRITTLEAEKKSYVQKLDDVTKEYTALQLISEFQSAADAELDHVLKDVNESKDKVAELTKKYEDSKRMLDIELTNVQNLIHELEGAKETLQTSRDSVSGLEKLLDESRALCSKFESEVSVIREEFDEAKERYEEKLAEERGNSEVLARELAVEKDLLKKPRDELERLTHELEESSVKNQNLQKELVEIYNTNKKLEEERKTVLALEKEVKAMEKQMLKDSIGIGERSESYGEADVDNTSTLTKELESVNTHVSSLEDKKEVLQRTLEEANKASKEAKESMEGAYSFLMSLRKEREVLEKKVKKLEEDLGSAKGEILRMRSQPNSVKAVNSTEDEEKSDDKVTAKKVVRRRKSSTSS</sequence>
<accession>A0A8X7TMC7</accession>
<comment type="caution">
    <text evidence="4">The sequence shown here is derived from an EMBL/GenBank/DDBJ whole genome shotgun (WGS) entry which is preliminary data.</text>
</comment>
<feature type="region of interest" description="Disordered" evidence="2">
    <location>
        <begin position="622"/>
        <end position="670"/>
    </location>
</feature>